<dbReference type="GO" id="GO:0003700">
    <property type="term" value="F:DNA-binding transcription factor activity"/>
    <property type="evidence" value="ECO:0007669"/>
    <property type="project" value="InterPro"/>
</dbReference>
<dbReference type="GO" id="GO:0005634">
    <property type="term" value="C:nucleus"/>
    <property type="evidence" value="ECO:0007669"/>
    <property type="project" value="UniProtKB-SubCell"/>
</dbReference>
<dbReference type="PRINTS" id="PR00056">
    <property type="entry name" value="HSFDOMAIN"/>
</dbReference>
<dbReference type="Proteomes" id="UP000315522">
    <property type="component" value="Unassembled WGS sequence"/>
</dbReference>
<feature type="region of interest" description="Disordered" evidence="5">
    <location>
        <begin position="368"/>
        <end position="616"/>
    </location>
</feature>
<dbReference type="SUPFAM" id="SSF46785">
    <property type="entry name" value="Winged helix' DNA-binding domain"/>
    <property type="match status" value="1"/>
</dbReference>
<feature type="compositionally biased region" description="Polar residues" evidence="5">
    <location>
        <begin position="522"/>
        <end position="536"/>
    </location>
</feature>
<keyword evidence="2" id="KW-0238">DNA-binding</keyword>
<keyword evidence="3" id="KW-0539">Nucleus</keyword>
<keyword evidence="8" id="KW-1185">Reference proteome</keyword>
<evidence type="ECO:0000256" key="5">
    <source>
        <dbReference type="SAM" id="MobiDB-lite"/>
    </source>
</evidence>
<dbReference type="InterPro" id="IPR000232">
    <property type="entry name" value="HSF_DNA-bd"/>
</dbReference>
<dbReference type="InterPro" id="IPR036390">
    <property type="entry name" value="WH_DNA-bd_sf"/>
</dbReference>
<dbReference type="EMBL" id="QGML01001603">
    <property type="protein sequence ID" value="TVY88691.1"/>
    <property type="molecule type" value="Genomic_DNA"/>
</dbReference>
<protein>
    <submittedName>
        <fullName evidence="7">Transcription factor</fullName>
    </submittedName>
</protein>
<dbReference type="SMART" id="SM00415">
    <property type="entry name" value="HSF"/>
    <property type="match status" value="1"/>
</dbReference>
<feature type="domain" description="HSF-type DNA-binding" evidence="6">
    <location>
        <begin position="185"/>
        <end position="209"/>
    </location>
</feature>
<evidence type="ECO:0000259" key="6">
    <source>
        <dbReference type="PROSITE" id="PS00434"/>
    </source>
</evidence>
<dbReference type="GO" id="GO:0043565">
    <property type="term" value="F:sequence-specific DNA binding"/>
    <property type="evidence" value="ECO:0007669"/>
    <property type="project" value="InterPro"/>
</dbReference>
<evidence type="ECO:0000256" key="4">
    <source>
        <dbReference type="RuleBase" id="RU004020"/>
    </source>
</evidence>
<comment type="subcellular location">
    <subcellularLocation>
        <location evidence="1">Nucleus</location>
    </subcellularLocation>
</comment>
<dbReference type="FunFam" id="1.10.10.10:FF:000229">
    <property type="entry name" value="HSF-type DNA-binding domain protein"/>
    <property type="match status" value="1"/>
</dbReference>
<feature type="compositionally biased region" description="Low complexity" evidence="5">
    <location>
        <begin position="491"/>
        <end position="506"/>
    </location>
</feature>
<dbReference type="Pfam" id="PF00447">
    <property type="entry name" value="HSF_DNA-bind"/>
    <property type="match status" value="1"/>
</dbReference>
<feature type="region of interest" description="Disordered" evidence="5">
    <location>
        <begin position="63"/>
        <end position="98"/>
    </location>
</feature>
<dbReference type="PROSITE" id="PS00434">
    <property type="entry name" value="HSF_DOMAIN"/>
    <property type="match status" value="1"/>
</dbReference>
<evidence type="ECO:0000313" key="7">
    <source>
        <dbReference type="EMBL" id="TVY88691.1"/>
    </source>
</evidence>
<dbReference type="Gene3D" id="1.10.10.10">
    <property type="entry name" value="Winged helix-like DNA-binding domain superfamily/Winged helix DNA-binding domain"/>
    <property type="match status" value="1"/>
</dbReference>
<proteinExistence type="inferred from homology"/>
<dbReference type="PANTHER" id="PTHR10015:SF396">
    <property type="entry name" value="FLOCCULATION SUPPRESSION PROTEIN"/>
    <property type="match status" value="1"/>
</dbReference>
<dbReference type="InterPro" id="IPR036388">
    <property type="entry name" value="WH-like_DNA-bd_sf"/>
</dbReference>
<feature type="region of interest" description="Disordered" evidence="5">
    <location>
        <begin position="251"/>
        <end position="280"/>
    </location>
</feature>
<organism evidence="7 8">
    <name type="scientific">Lachnellula willkommii</name>
    <dbReference type="NCBI Taxonomy" id="215461"/>
    <lineage>
        <taxon>Eukaryota</taxon>
        <taxon>Fungi</taxon>
        <taxon>Dikarya</taxon>
        <taxon>Ascomycota</taxon>
        <taxon>Pezizomycotina</taxon>
        <taxon>Leotiomycetes</taxon>
        <taxon>Helotiales</taxon>
        <taxon>Lachnaceae</taxon>
        <taxon>Lachnellula</taxon>
    </lineage>
</organism>
<accession>A0A559M6V6</accession>
<evidence type="ECO:0000256" key="3">
    <source>
        <dbReference type="ARBA" id="ARBA00023242"/>
    </source>
</evidence>
<name>A0A559M6V6_9HELO</name>
<sequence>MYRPLRAYPSQQDDAIVHRSANHSTGDGKMDPTDQRAQRGLFLNERNPAQTTARTVPIIQPPILQTSAPSPGDPMEVTPTTSSMMAPPSRTSPDNETNGVHDQHMGMGMGMGMGDQPNTGSLAGPNAAAAAAAAGGGQQPKVVQTAFIHKLYNMLEDQSIQHLISWSNSAESFVMSPSNDFSKVLAQYFKHTNISSFVRQLNMYGFHKVSDVFHTGSPESPLWEFKHGNGNFKRGDLVGLREIKRRASRHALVHRDSYSAPKPPISQPGTPAEPMHPMQDSTESRLTNLEHTLYDMHARLQRSEDNSQFLHVRNQIVMDALSRSLQLNHEMSRAVQTLVPNPDTALHQNFTNMQTEIQRQVDIIRSMEEPPEPPFSGSRPYFSNLSLDNAPVSPRQLPQDDPRRAPNLSVPPRQNFYRPPVPSHLSITPRRYGSIGANTSQSSPSSLRSQVPPPPPAPHPLAAVQSPPTNLPRRHTSADIRNVQGWQANTSPFGSGQSSSQWPSSPKRNATAMNEDQRIRDSFSSYSLTNASSQGRDISRPTTPPFSNGNTQDHLNSWSWGAARDKTPSGLLKDSSGPPTRRGSMAHILNPAETAERDEEHEEDLREEDRKRKRLQ</sequence>
<feature type="compositionally biased region" description="Polar residues" evidence="5">
    <location>
        <begin position="78"/>
        <end position="98"/>
    </location>
</feature>
<comment type="similarity">
    <text evidence="4">Belongs to the HSF family.</text>
</comment>
<comment type="caution">
    <text evidence="7">The sequence shown here is derived from an EMBL/GenBank/DDBJ whole genome shotgun (WGS) entry which is preliminary data.</text>
</comment>
<gene>
    <name evidence="7" type="primary">SFL1</name>
    <name evidence="7" type="ORF">LAWI1_G007146</name>
</gene>
<reference evidence="7 8" key="1">
    <citation type="submission" date="2018-05" db="EMBL/GenBank/DDBJ databases">
        <title>Genome sequencing and assembly of the regulated plant pathogen Lachnellula willkommii and related sister species for the development of diagnostic species identification markers.</title>
        <authorList>
            <person name="Giroux E."/>
            <person name="Bilodeau G."/>
        </authorList>
    </citation>
    <scope>NUCLEOTIDE SEQUENCE [LARGE SCALE GENOMIC DNA]</scope>
    <source>
        <strain evidence="7 8">CBS 172.35</strain>
    </source>
</reference>
<dbReference type="AlphaFoldDB" id="A0A559M6V6"/>
<evidence type="ECO:0000313" key="8">
    <source>
        <dbReference type="Proteomes" id="UP000315522"/>
    </source>
</evidence>
<feature type="compositionally biased region" description="Polar residues" evidence="5">
    <location>
        <begin position="545"/>
        <end position="559"/>
    </location>
</feature>
<evidence type="ECO:0000256" key="1">
    <source>
        <dbReference type="ARBA" id="ARBA00004123"/>
    </source>
</evidence>
<feature type="compositionally biased region" description="Low complexity" evidence="5">
    <location>
        <begin position="440"/>
        <end position="450"/>
    </location>
</feature>
<evidence type="ECO:0000256" key="2">
    <source>
        <dbReference type="ARBA" id="ARBA00023125"/>
    </source>
</evidence>
<dbReference type="PANTHER" id="PTHR10015">
    <property type="entry name" value="HEAT SHOCK TRANSCRIPTION FACTOR"/>
    <property type="match status" value="1"/>
</dbReference>